<evidence type="ECO:0000313" key="3">
    <source>
        <dbReference type="Proteomes" id="UP000694888"/>
    </source>
</evidence>
<keyword evidence="3" id="KW-1185">Reference proteome</keyword>
<proteinExistence type="predicted"/>
<dbReference type="Pfam" id="PF25530">
    <property type="entry name" value="EF-hand_SWAP70_N"/>
    <property type="match status" value="1"/>
</dbReference>
<evidence type="ECO:0000259" key="2">
    <source>
        <dbReference type="PROSITE" id="PS50003"/>
    </source>
</evidence>
<name>A0ABM0K4D9_APLCA</name>
<evidence type="ECO:0000256" key="1">
    <source>
        <dbReference type="SAM" id="Coils"/>
    </source>
</evidence>
<protein>
    <submittedName>
        <fullName evidence="4">Switch-associated protein 70</fullName>
    </submittedName>
</protein>
<accession>A0ABM0K4D9</accession>
<gene>
    <name evidence="4" type="primary">LOC101856130</name>
</gene>
<dbReference type="Pfam" id="PF00169">
    <property type="entry name" value="PH"/>
    <property type="match status" value="1"/>
</dbReference>
<dbReference type="PANTHER" id="PTHR14383:SF5">
    <property type="entry name" value="RUN DOMAIN-CONTAINING PROTEIN"/>
    <property type="match status" value="1"/>
</dbReference>
<dbReference type="InterPro" id="IPR001849">
    <property type="entry name" value="PH_domain"/>
</dbReference>
<dbReference type="SUPFAM" id="SSF50729">
    <property type="entry name" value="PH domain-like"/>
    <property type="match status" value="1"/>
</dbReference>
<keyword evidence="1" id="KW-0175">Coiled coil</keyword>
<dbReference type="SMART" id="SM00233">
    <property type="entry name" value="PH"/>
    <property type="match status" value="1"/>
</dbReference>
<dbReference type="Proteomes" id="UP000694888">
    <property type="component" value="Unplaced"/>
</dbReference>
<feature type="domain" description="PH" evidence="2">
    <location>
        <begin position="235"/>
        <end position="332"/>
    </location>
</feature>
<sequence length="673" mass="78959">MAMEEVKKSLWHAFDILDKSAQPQKVRTTQVHKTKLRVLTNNLGHILQVDSAETIWDKVTEDNVTFDDFMDVLSNNLLVGLAKLPEAKNATLKSEIDNLCWMLCERTYVQRIKSLNESEAEAERKERREFSSTDRFRLWKIFNFLCEQAEDGSVLTPLRIDVEETERIAVEICKAVGIPVLKPNALERRLSYSEGSFLLDFSEFVSLVAERIGDEEAVNVVGHGISEVSNQIISDVVRKGHLVKFGNKVTTWKERWFVLTATALRYYVSAEEKDLKGTIFIGSGCFTQSFPDRPGGKHHRFKLHTPNKQYELSAPDLRSKNEWMSDIKHVVNSVGSTGVSLQRLAWKERKKEREEKRRRTAEEEMRRVADREKLLDRERQLEEERKQRQLAQEEIKERERLLELERQKRAEEEEQRRLETSQLLEEKRKEIEDEKQRFADIEQRLKEEREALVASSQEALEAEREQRAQVEARLREEEAQLEEERRRLRELEEAKVSLEALVEEERALKRDEEIVRNLQSRILEEELLKREELEKLQAEQQRRLEEEQLSRQGLEAVREQQEEELRLAQETLEKIAWEREEADRQMREAADKLKQAERERQVLEERLRLKEMTTSVRLARPLDRPDPNPFVTHRGLGAFTEAEFQRRLPDSAAEGADSFDVNELSVAAKSLTL</sequence>
<dbReference type="InterPro" id="IPR011993">
    <property type="entry name" value="PH-like_dom_sf"/>
</dbReference>
<dbReference type="Gene3D" id="2.30.29.30">
    <property type="entry name" value="Pleckstrin-homology domain (PH domain)/Phosphotyrosine-binding domain (PTB)"/>
    <property type="match status" value="1"/>
</dbReference>
<dbReference type="GeneID" id="101856130"/>
<dbReference type="PANTHER" id="PTHR14383">
    <property type="entry name" value="SWAP-70 RECOMBINASE"/>
    <property type="match status" value="1"/>
</dbReference>
<evidence type="ECO:0000313" key="4">
    <source>
        <dbReference type="RefSeq" id="XP_005108485.1"/>
    </source>
</evidence>
<reference evidence="4" key="1">
    <citation type="submission" date="2025-08" db="UniProtKB">
        <authorList>
            <consortium name="RefSeq"/>
        </authorList>
    </citation>
    <scope>IDENTIFICATION</scope>
</reference>
<dbReference type="PROSITE" id="PS50003">
    <property type="entry name" value="PH_DOMAIN"/>
    <property type="match status" value="1"/>
</dbReference>
<feature type="coiled-coil region" evidence="1">
    <location>
        <begin position="344"/>
        <end position="613"/>
    </location>
</feature>
<dbReference type="InterPro" id="IPR057836">
    <property type="entry name" value="EF-hand_SWAP70_N"/>
</dbReference>
<organism evidence="3 4">
    <name type="scientific">Aplysia californica</name>
    <name type="common">California sea hare</name>
    <dbReference type="NCBI Taxonomy" id="6500"/>
    <lineage>
        <taxon>Eukaryota</taxon>
        <taxon>Metazoa</taxon>
        <taxon>Spiralia</taxon>
        <taxon>Lophotrochozoa</taxon>
        <taxon>Mollusca</taxon>
        <taxon>Gastropoda</taxon>
        <taxon>Heterobranchia</taxon>
        <taxon>Euthyneura</taxon>
        <taxon>Tectipleura</taxon>
        <taxon>Aplysiida</taxon>
        <taxon>Aplysioidea</taxon>
        <taxon>Aplysiidae</taxon>
        <taxon>Aplysia</taxon>
    </lineage>
</organism>
<dbReference type="RefSeq" id="XP_005108485.1">
    <property type="nucleotide sequence ID" value="XM_005108428.3"/>
</dbReference>